<keyword evidence="2" id="KW-0732">Signal</keyword>
<protein>
    <submittedName>
        <fullName evidence="6">Sugar ABC transporter substrate-binding protein</fullName>
    </submittedName>
</protein>
<dbReference type="PROSITE" id="PS51257">
    <property type="entry name" value="PROKAR_LIPOPROTEIN"/>
    <property type="match status" value="1"/>
</dbReference>
<evidence type="ECO:0000313" key="7">
    <source>
        <dbReference type="Proteomes" id="UP000612362"/>
    </source>
</evidence>
<evidence type="ECO:0000256" key="1">
    <source>
        <dbReference type="ARBA" id="ARBA00022475"/>
    </source>
</evidence>
<keyword evidence="5" id="KW-0449">Lipoprotein</keyword>
<comment type="caution">
    <text evidence="6">The sequence shown here is derived from an EMBL/GenBank/DDBJ whole genome shotgun (WGS) entry which is preliminary data.</text>
</comment>
<evidence type="ECO:0000313" key="6">
    <source>
        <dbReference type="EMBL" id="GHO45859.1"/>
    </source>
</evidence>
<dbReference type="CDD" id="cd13585">
    <property type="entry name" value="PBP2_TMBP_like"/>
    <property type="match status" value="1"/>
</dbReference>
<accession>A0A8J3I5P1</accession>
<reference evidence="6" key="1">
    <citation type="submission" date="2020-10" db="EMBL/GenBank/DDBJ databases">
        <title>Taxonomic study of unclassified bacteria belonging to the class Ktedonobacteria.</title>
        <authorList>
            <person name="Yabe S."/>
            <person name="Wang C.M."/>
            <person name="Zheng Y."/>
            <person name="Sakai Y."/>
            <person name="Cavaletti L."/>
            <person name="Monciardini P."/>
            <person name="Donadio S."/>
        </authorList>
    </citation>
    <scope>NUCLEOTIDE SEQUENCE</scope>
    <source>
        <strain evidence="6">SOSP1-1</strain>
    </source>
</reference>
<dbReference type="Proteomes" id="UP000612362">
    <property type="component" value="Unassembled WGS sequence"/>
</dbReference>
<evidence type="ECO:0000256" key="3">
    <source>
        <dbReference type="ARBA" id="ARBA00023136"/>
    </source>
</evidence>
<dbReference type="AlphaFoldDB" id="A0A8J3I5P1"/>
<evidence type="ECO:0000256" key="2">
    <source>
        <dbReference type="ARBA" id="ARBA00022729"/>
    </source>
</evidence>
<keyword evidence="4" id="KW-0564">Palmitate</keyword>
<dbReference type="Pfam" id="PF01547">
    <property type="entry name" value="SBP_bac_1"/>
    <property type="match status" value="1"/>
</dbReference>
<dbReference type="InterPro" id="IPR006059">
    <property type="entry name" value="SBP"/>
</dbReference>
<dbReference type="Gene3D" id="3.40.190.10">
    <property type="entry name" value="Periplasmic binding protein-like II"/>
    <property type="match status" value="1"/>
</dbReference>
<organism evidence="6 7">
    <name type="scientific">Ktedonospora formicarum</name>
    <dbReference type="NCBI Taxonomy" id="2778364"/>
    <lineage>
        <taxon>Bacteria</taxon>
        <taxon>Bacillati</taxon>
        <taxon>Chloroflexota</taxon>
        <taxon>Ktedonobacteria</taxon>
        <taxon>Ktedonobacterales</taxon>
        <taxon>Ktedonobacteraceae</taxon>
        <taxon>Ktedonospora</taxon>
    </lineage>
</organism>
<name>A0A8J3I5P1_9CHLR</name>
<keyword evidence="7" id="KW-1185">Reference proteome</keyword>
<evidence type="ECO:0000256" key="4">
    <source>
        <dbReference type="ARBA" id="ARBA00023139"/>
    </source>
</evidence>
<sequence>MTPHPSRPFYASFAMLLCVAFMLVACGGFGSPPSNQKVNLTFWNFNNLQQSTVDAFNKSHPNIHVTMSIVPGGQLYTKLEAAIKANTAPDITRVEYNYLPTIEATGGLVDLSKYDAGSLQSQFVPWTWAQVKRGDAIYALPMDTGPVAMAYRTDIFQKYHLSPPTTWEEYAKDAAILHAANPKLYITDFPADNMYWFTALAWQGGGRWFSTTSDSWKVSINDAGTKQVANYWQNLINSHLVSNIPEANPLFAQNEAAGNMATVITAAWNTKYIASGQPQNAGKWKIAPLPQWVAGQQLSANIGGSTNAVTTSSKYPEQAAEFVKWISTNSQALTNQVVTQKIFPSTTAGLSLSPLKQLDAYYNQHVVDVFMPASQHIDTTFVWGPTMLTVSSDYSDLTKQIITGKTTMPAVLDTLQTKTISSMQQQGFNVQH</sequence>
<dbReference type="InterPro" id="IPR050490">
    <property type="entry name" value="Bact_solute-bd_prot1"/>
</dbReference>
<keyword evidence="3" id="KW-0472">Membrane</keyword>
<evidence type="ECO:0000256" key="5">
    <source>
        <dbReference type="ARBA" id="ARBA00023288"/>
    </source>
</evidence>
<dbReference type="EMBL" id="BNJF01000002">
    <property type="protein sequence ID" value="GHO45859.1"/>
    <property type="molecule type" value="Genomic_DNA"/>
</dbReference>
<proteinExistence type="predicted"/>
<dbReference type="RefSeq" id="WP_220195283.1">
    <property type="nucleotide sequence ID" value="NZ_BNJF01000002.1"/>
</dbReference>
<keyword evidence="1" id="KW-1003">Cell membrane</keyword>
<dbReference type="SUPFAM" id="SSF53850">
    <property type="entry name" value="Periplasmic binding protein-like II"/>
    <property type="match status" value="1"/>
</dbReference>
<dbReference type="PANTHER" id="PTHR43649">
    <property type="entry name" value="ARABINOSE-BINDING PROTEIN-RELATED"/>
    <property type="match status" value="1"/>
</dbReference>
<dbReference type="PANTHER" id="PTHR43649:SF33">
    <property type="entry name" value="POLYGALACTURONAN_RHAMNOGALACTURONAN-BINDING PROTEIN YTCQ"/>
    <property type="match status" value="1"/>
</dbReference>
<gene>
    <name evidence="6" type="ORF">KSX_40220</name>
</gene>